<evidence type="ECO:0000256" key="2">
    <source>
        <dbReference type="ARBA" id="ARBA00022777"/>
    </source>
</evidence>
<comment type="caution">
    <text evidence="4">The sequence shown here is derived from an EMBL/GenBank/DDBJ whole genome shotgun (WGS) entry which is preliminary data.</text>
</comment>
<dbReference type="SUPFAM" id="SSF50729">
    <property type="entry name" value="PH domain-like"/>
    <property type="match status" value="1"/>
</dbReference>
<dbReference type="Pfam" id="PF25346">
    <property type="entry name" value="PH_MRCK"/>
    <property type="match status" value="1"/>
</dbReference>
<dbReference type="PROSITE" id="PS50003">
    <property type="entry name" value="PH_DOMAIN"/>
    <property type="match status" value="1"/>
</dbReference>
<sequence>VPKPAGVKKGWQRALAVVCDFKLFLYDIPEGKTSQPSCVVSQVIDMRDEEFAVSSVLASDVIHANRKDIPCIFRVTASQLSASSNKCSILLLADSESDRGRWVGALNELHRILKKNKLKDRSVYVPKEAYDSTLPLIKNTQSASILGKV</sequence>
<dbReference type="CDD" id="cd01243">
    <property type="entry name" value="PH_MRCK"/>
    <property type="match status" value="1"/>
</dbReference>
<dbReference type="Proteomes" id="UP000824782">
    <property type="component" value="Unassembled WGS sequence"/>
</dbReference>
<evidence type="ECO:0000259" key="3">
    <source>
        <dbReference type="PROSITE" id="PS50003"/>
    </source>
</evidence>
<protein>
    <recommendedName>
        <fullName evidence="3">PH domain-containing protein</fullName>
    </recommendedName>
</protein>
<dbReference type="GO" id="GO:0031032">
    <property type="term" value="P:actomyosin structure organization"/>
    <property type="evidence" value="ECO:0007669"/>
    <property type="project" value="TreeGrafter"/>
</dbReference>
<dbReference type="FunFam" id="2.30.29.30:FF:000032">
    <property type="entry name" value="Non-specific serine/threonine protein kinase"/>
    <property type="match status" value="1"/>
</dbReference>
<dbReference type="InterPro" id="IPR011993">
    <property type="entry name" value="PH-like_dom_sf"/>
</dbReference>
<proteinExistence type="predicted"/>
<dbReference type="AlphaFoldDB" id="A0AAV6YPD6"/>
<feature type="domain" description="PH" evidence="3">
    <location>
        <begin position="1"/>
        <end position="111"/>
    </location>
</feature>
<evidence type="ECO:0000313" key="5">
    <source>
        <dbReference type="Proteomes" id="UP000824782"/>
    </source>
</evidence>
<keyword evidence="1" id="KW-0723">Serine/threonine-protein kinase</keyword>
<dbReference type="GO" id="GO:0004674">
    <property type="term" value="F:protein serine/threonine kinase activity"/>
    <property type="evidence" value="ECO:0007669"/>
    <property type="project" value="UniProtKB-KW"/>
</dbReference>
<organism evidence="4 5">
    <name type="scientific">Engystomops pustulosus</name>
    <name type="common">Tungara frog</name>
    <name type="synonym">Physalaemus pustulosus</name>
    <dbReference type="NCBI Taxonomy" id="76066"/>
    <lineage>
        <taxon>Eukaryota</taxon>
        <taxon>Metazoa</taxon>
        <taxon>Chordata</taxon>
        <taxon>Craniata</taxon>
        <taxon>Vertebrata</taxon>
        <taxon>Euteleostomi</taxon>
        <taxon>Amphibia</taxon>
        <taxon>Batrachia</taxon>
        <taxon>Anura</taxon>
        <taxon>Neobatrachia</taxon>
        <taxon>Hyloidea</taxon>
        <taxon>Leptodactylidae</taxon>
        <taxon>Leiuperinae</taxon>
        <taxon>Engystomops</taxon>
    </lineage>
</organism>
<dbReference type="InterPro" id="IPR050839">
    <property type="entry name" value="Rho-assoc_Ser/Thr_Kinase"/>
</dbReference>
<dbReference type="Gene3D" id="2.30.29.30">
    <property type="entry name" value="Pleckstrin-homology domain (PH domain)/Phosphotyrosine-binding domain (PTB)"/>
    <property type="match status" value="1"/>
</dbReference>
<dbReference type="GO" id="GO:0005737">
    <property type="term" value="C:cytoplasm"/>
    <property type="evidence" value="ECO:0007669"/>
    <property type="project" value="TreeGrafter"/>
</dbReference>
<dbReference type="GO" id="GO:0042641">
    <property type="term" value="C:actomyosin"/>
    <property type="evidence" value="ECO:0007669"/>
    <property type="project" value="TreeGrafter"/>
</dbReference>
<accession>A0AAV6YPD6</accession>
<dbReference type="PANTHER" id="PTHR22988">
    <property type="entry name" value="MYOTONIC DYSTROPHY S/T KINASE-RELATED"/>
    <property type="match status" value="1"/>
</dbReference>
<keyword evidence="5" id="KW-1185">Reference proteome</keyword>
<evidence type="ECO:0000256" key="1">
    <source>
        <dbReference type="ARBA" id="ARBA00022527"/>
    </source>
</evidence>
<reference evidence="4" key="1">
    <citation type="thesis" date="2020" institute="ProQuest LLC" country="789 East Eisenhower Parkway, Ann Arbor, MI, USA">
        <title>Comparative Genomics and Chromosome Evolution.</title>
        <authorList>
            <person name="Mudd A.B."/>
        </authorList>
    </citation>
    <scope>NUCLEOTIDE SEQUENCE</scope>
    <source>
        <strain evidence="4">237g6f4</strain>
        <tissue evidence="4">Blood</tissue>
    </source>
</reference>
<dbReference type="PANTHER" id="PTHR22988:SF31">
    <property type="entry name" value="SERINE_THREONINE-PROTEIN KINASE MRCK ALPHA"/>
    <property type="match status" value="1"/>
</dbReference>
<feature type="non-terminal residue" evidence="4">
    <location>
        <position position="1"/>
    </location>
</feature>
<name>A0AAV6YPD6_ENGPU</name>
<dbReference type="InterPro" id="IPR057529">
    <property type="entry name" value="MRCK/ROCK_PH"/>
</dbReference>
<dbReference type="InterPro" id="IPR001849">
    <property type="entry name" value="PH_domain"/>
</dbReference>
<keyword evidence="2" id="KW-0418">Kinase</keyword>
<keyword evidence="2" id="KW-0808">Transferase</keyword>
<dbReference type="EMBL" id="WNYA01033873">
    <property type="protein sequence ID" value="KAG8537104.1"/>
    <property type="molecule type" value="Genomic_DNA"/>
</dbReference>
<evidence type="ECO:0000313" key="4">
    <source>
        <dbReference type="EMBL" id="KAG8537104.1"/>
    </source>
</evidence>
<gene>
    <name evidence="4" type="ORF">GDO81_025068</name>
</gene>